<dbReference type="AlphaFoldDB" id="A0A9N9D4B5"/>
<accession>A0A9N9D4B5</accession>
<feature type="region of interest" description="Disordered" evidence="1">
    <location>
        <begin position="151"/>
        <end position="177"/>
    </location>
</feature>
<feature type="region of interest" description="Disordered" evidence="1">
    <location>
        <begin position="346"/>
        <end position="376"/>
    </location>
</feature>
<reference evidence="2" key="1">
    <citation type="submission" date="2021-06" db="EMBL/GenBank/DDBJ databases">
        <authorList>
            <person name="Kallberg Y."/>
            <person name="Tangrot J."/>
            <person name="Rosling A."/>
        </authorList>
    </citation>
    <scope>NUCLEOTIDE SEQUENCE</scope>
    <source>
        <strain evidence="2">87-6 pot B 2015</strain>
    </source>
</reference>
<name>A0A9N9D4B5_FUNMO</name>
<dbReference type="EMBL" id="CAJVPP010003316">
    <property type="protein sequence ID" value="CAG8626432.1"/>
    <property type="molecule type" value="Genomic_DNA"/>
</dbReference>
<organism evidence="2 3">
    <name type="scientific">Funneliformis mosseae</name>
    <name type="common">Endomycorrhizal fungus</name>
    <name type="synonym">Glomus mosseae</name>
    <dbReference type="NCBI Taxonomy" id="27381"/>
    <lineage>
        <taxon>Eukaryota</taxon>
        <taxon>Fungi</taxon>
        <taxon>Fungi incertae sedis</taxon>
        <taxon>Mucoromycota</taxon>
        <taxon>Glomeromycotina</taxon>
        <taxon>Glomeromycetes</taxon>
        <taxon>Glomerales</taxon>
        <taxon>Glomeraceae</taxon>
        <taxon>Funneliformis</taxon>
    </lineage>
</organism>
<evidence type="ECO:0000313" key="2">
    <source>
        <dbReference type="EMBL" id="CAG8626432.1"/>
    </source>
</evidence>
<feature type="compositionally biased region" description="Polar residues" evidence="1">
    <location>
        <begin position="349"/>
        <end position="360"/>
    </location>
</feature>
<sequence>MESNKLNFNPSNMNEFEDKLGLSRVRKRRESAAIFNGLNEDTCINLLNDHLELSREFEEEDIRLTKETSTPENHIDIDTLAQHMKRDIEFSCSNKDPIMFLSQNDIINVSHNHSIFPSESTREDVINTDSSLGMDGGYQQNVRAINDTTTNYDTSEANRSNTPCQNHSLPMGDKTSDESLPIEQRARNTLKQFKELVSKLKTSSVDAQPSPAKSISNSELRANVSHIKCPDDVVHLVDHLLYSPIGIHRTHPEQEIKVQELREPCDFENNNDDSPLKKYSTKEFSQSDLFPEYNKQEVLSQKDDVIKTFIDQVDFQQSTSMEDLSENLNGKIELRKRKRSVVKKPLTPHFNSTNVSNKIQTKSDKSPAAKKTKIQVSKLRAPTSILRKFR</sequence>
<comment type="caution">
    <text evidence="2">The sequence shown here is derived from an EMBL/GenBank/DDBJ whole genome shotgun (WGS) entry which is preliminary data.</text>
</comment>
<keyword evidence="3" id="KW-1185">Reference proteome</keyword>
<evidence type="ECO:0000256" key="1">
    <source>
        <dbReference type="SAM" id="MobiDB-lite"/>
    </source>
</evidence>
<gene>
    <name evidence="2" type="ORF">FMOSSE_LOCUS10260</name>
</gene>
<proteinExistence type="predicted"/>
<feature type="compositionally biased region" description="Polar residues" evidence="1">
    <location>
        <begin position="151"/>
        <end position="168"/>
    </location>
</feature>
<protein>
    <submittedName>
        <fullName evidence="2">10998_t:CDS:1</fullName>
    </submittedName>
</protein>
<evidence type="ECO:0000313" key="3">
    <source>
        <dbReference type="Proteomes" id="UP000789375"/>
    </source>
</evidence>
<dbReference type="Proteomes" id="UP000789375">
    <property type="component" value="Unassembled WGS sequence"/>
</dbReference>